<evidence type="ECO:0000313" key="2">
    <source>
        <dbReference type="EMBL" id="KAH7125465.1"/>
    </source>
</evidence>
<evidence type="ECO:0000256" key="1">
    <source>
        <dbReference type="SAM" id="MobiDB-lite"/>
    </source>
</evidence>
<feature type="region of interest" description="Disordered" evidence="1">
    <location>
        <begin position="96"/>
        <end position="119"/>
    </location>
</feature>
<dbReference type="EMBL" id="JAGMWT010000007">
    <property type="protein sequence ID" value="KAH7125465.1"/>
    <property type="molecule type" value="Genomic_DNA"/>
</dbReference>
<organism evidence="2 3">
    <name type="scientific">Dendryphion nanum</name>
    <dbReference type="NCBI Taxonomy" id="256645"/>
    <lineage>
        <taxon>Eukaryota</taxon>
        <taxon>Fungi</taxon>
        <taxon>Dikarya</taxon>
        <taxon>Ascomycota</taxon>
        <taxon>Pezizomycotina</taxon>
        <taxon>Dothideomycetes</taxon>
        <taxon>Pleosporomycetidae</taxon>
        <taxon>Pleosporales</taxon>
        <taxon>Torulaceae</taxon>
        <taxon>Dendryphion</taxon>
    </lineage>
</organism>
<accession>A0A9P9INE4</accession>
<comment type="caution">
    <text evidence="2">The sequence shown here is derived from an EMBL/GenBank/DDBJ whole genome shotgun (WGS) entry which is preliminary data.</text>
</comment>
<gene>
    <name evidence="2" type="ORF">B0J11DRAFT_506299</name>
</gene>
<keyword evidence="3" id="KW-1185">Reference proteome</keyword>
<dbReference type="AlphaFoldDB" id="A0A9P9INE4"/>
<proteinExistence type="predicted"/>
<sequence length="356" mass="40022">MGFFEAWFSKPGPGRFLLPLWIDSSCRRPAKPTSSARWPSNPTPATGAYRHLALWRYRRYGKMVSRCGLTSRIESKARACRTIVDEDFAHKEPIPANRKIVGPSDTPRPALRTSGHAKQGWLRDRTYDRATHSKTRPLTIDLLLGSWAGGWIYWRAEEAWEQRGTLWMSSPKTNLQTTWGQLTPPGPHFRSGAHVHNEISQETNLMLGKTMTLPPRRLAHILGRLVMRTKIGENWSQLFLPSSSSSSPFRILRQAPHPPITEVYHSVTDVTNARRRRAKREGAEWARADAAVRPYRSGLHAQAEVHRSNLTLASVLPNAGAKRTVERKEKDSGVDNVPCVGSVGTVVRYYGTGAHV</sequence>
<reference evidence="2" key="1">
    <citation type="journal article" date="2021" name="Nat. Commun.">
        <title>Genetic determinants of endophytism in the Arabidopsis root mycobiome.</title>
        <authorList>
            <person name="Mesny F."/>
            <person name="Miyauchi S."/>
            <person name="Thiergart T."/>
            <person name="Pickel B."/>
            <person name="Atanasova L."/>
            <person name="Karlsson M."/>
            <person name="Huettel B."/>
            <person name="Barry K.W."/>
            <person name="Haridas S."/>
            <person name="Chen C."/>
            <person name="Bauer D."/>
            <person name="Andreopoulos W."/>
            <person name="Pangilinan J."/>
            <person name="LaButti K."/>
            <person name="Riley R."/>
            <person name="Lipzen A."/>
            <person name="Clum A."/>
            <person name="Drula E."/>
            <person name="Henrissat B."/>
            <person name="Kohler A."/>
            <person name="Grigoriev I.V."/>
            <person name="Martin F.M."/>
            <person name="Hacquard S."/>
        </authorList>
    </citation>
    <scope>NUCLEOTIDE SEQUENCE</scope>
    <source>
        <strain evidence="2">MPI-CAGE-CH-0243</strain>
    </source>
</reference>
<evidence type="ECO:0000313" key="3">
    <source>
        <dbReference type="Proteomes" id="UP000700596"/>
    </source>
</evidence>
<dbReference type="Proteomes" id="UP000700596">
    <property type="component" value="Unassembled WGS sequence"/>
</dbReference>
<protein>
    <submittedName>
        <fullName evidence="2">Uncharacterized protein</fullName>
    </submittedName>
</protein>
<name>A0A9P9INE4_9PLEO</name>